<protein>
    <recommendedName>
        <fullName evidence="4">Protein KTI12 homolog</fullName>
    </recommendedName>
</protein>
<dbReference type="GO" id="GO:0005524">
    <property type="term" value="F:ATP binding"/>
    <property type="evidence" value="ECO:0007669"/>
    <property type="project" value="UniProtKB-KW"/>
</dbReference>
<comment type="caution">
    <text evidence="5">The sequence shown here is derived from an EMBL/GenBank/DDBJ whole genome shotgun (WGS) entry which is preliminary data.</text>
</comment>
<dbReference type="Gene3D" id="3.40.50.300">
    <property type="entry name" value="P-loop containing nucleotide triphosphate hydrolases"/>
    <property type="match status" value="1"/>
</dbReference>
<dbReference type="PANTHER" id="PTHR12435">
    <property type="match status" value="1"/>
</dbReference>
<dbReference type="Proteomes" id="UP001142055">
    <property type="component" value="Chromosome 1"/>
</dbReference>
<evidence type="ECO:0000313" key="5">
    <source>
        <dbReference type="EMBL" id="KAJ6224414.1"/>
    </source>
</evidence>
<name>A0A9Q0MER3_BLOTA</name>
<evidence type="ECO:0000256" key="3">
    <source>
        <dbReference type="ARBA" id="ARBA00025768"/>
    </source>
</evidence>
<accession>A0A9Q0MER3</accession>
<keyword evidence="6" id="KW-1185">Reference proteome</keyword>
<proteinExistence type="inferred from homology"/>
<sequence>MPLVVICGTPLSGKSFRAKQLYDKLTNDKDCKRVVLITDEDRLNSIGPNRIYKDASQEKELRSWLKSQVQRDINMTDTVVILDAANYIKGYRYELHCVSKENKTTHVVIECLEPPYSLIEPNLASIDDQDSKRKYTKEIFTELIQRFEKPDQSNRWDSPLFSISYDQTELPFDSIKDAILRRSALKPNFSTQSQPITTDNFLYELDSQTQDVIKQIQIALQLNQLYGIKVKNSQQTINANRKIPIAELNKLRRQFINYTRLNPFPEKERIVTAFVQFINKSVSS</sequence>
<dbReference type="SUPFAM" id="SSF52540">
    <property type="entry name" value="P-loop containing nucleoside triphosphate hydrolases"/>
    <property type="match status" value="1"/>
</dbReference>
<keyword evidence="2" id="KW-0067">ATP-binding</keyword>
<evidence type="ECO:0000313" key="6">
    <source>
        <dbReference type="Proteomes" id="UP001142055"/>
    </source>
</evidence>
<dbReference type="InterPro" id="IPR027417">
    <property type="entry name" value="P-loop_NTPase"/>
</dbReference>
<keyword evidence="1" id="KW-0547">Nucleotide-binding</keyword>
<dbReference type="AlphaFoldDB" id="A0A9Q0MER3"/>
<evidence type="ECO:0000256" key="1">
    <source>
        <dbReference type="ARBA" id="ARBA00022741"/>
    </source>
</evidence>
<gene>
    <name evidence="5" type="ORF">RDWZM_002959</name>
</gene>
<comment type="similarity">
    <text evidence="3">Belongs to the KTI12 family.</text>
</comment>
<evidence type="ECO:0000256" key="4">
    <source>
        <dbReference type="ARBA" id="ARBA00026170"/>
    </source>
</evidence>
<dbReference type="OrthoDB" id="9972657at2759"/>
<dbReference type="InterPro" id="IPR013641">
    <property type="entry name" value="KTI12/PSTK"/>
</dbReference>
<dbReference type="EMBL" id="JAPWDV010000001">
    <property type="protein sequence ID" value="KAJ6224414.1"/>
    <property type="molecule type" value="Genomic_DNA"/>
</dbReference>
<reference evidence="5" key="1">
    <citation type="submission" date="2022-12" db="EMBL/GenBank/DDBJ databases">
        <title>Genome assemblies of Blomia tropicalis.</title>
        <authorList>
            <person name="Cui Y."/>
        </authorList>
    </citation>
    <scope>NUCLEOTIDE SEQUENCE</scope>
    <source>
        <tissue evidence="5">Adult mites</tissue>
    </source>
</reference>
<organism evidence="5 6">
    <name type="scientific">Blomia tropicalis</name>
    <name type="common">Mite</name>
    <dbReference type="NCBI Taxonomy" id="40697"/>
    <lineage>
        <taxon>Eukaryota</taxon>
        <taxon>Metazoa</taxon>
        <taxon>Ecdysozoa</taxon>
        <taxon>Arthropoda</taxon>
        <taxon>Chelicerata</taxon>
        <taxon>Arachnida</taxon>
        <taxon>Acari</taxon>
        <taxon>Acariformes</taxon>
        <taxon>Sarcoptiformes</taxon>
        <taxon>Astigmata</taxon>
        <taxon>Glycyphagoidea</taxon>
        <taxon>Echimyopodidae</taxon>
        <taxon>Blomia</taxon>
    </lineage>
</organism>
<evidence type="ECO:0000256" key="2">
    <source>
        <dbReference type="ARBA" id="ARBA00022840"/>
    </source>
</evidence>
<dbReference type="Pfam" id="PF08433">
    <property type="entry name" value="KTI12"/>
    <property type="match status" value="1"/>
</dbReference>
<dbReference type="OMA" id="THSRWDK"/>